<reference evidence="1" key="1">
    <citation type="submission" date="2021-07" db="EMBL/GenBank/DDBJ databases">
        <authorList>
            <person name="Durling M."/>
        </authorList>
    </citation>
    <scope>NUCLEOTIDE SEQUENCE</scope>
</reference>
<evidence type="ECO:0000313" key="1">
    <source>
        <dbReference type="EMBL" id="CAG8971806.1"/>
    </source>
</evidence>
<protein>
    <submittedName>
        <fullName evidence="1">Uncharacterized protein</fullName>
    </submittedName>
</protein>
<sequence length="261" mass="29779">MDSKSEERTKEHCINSGHKLNKELQDKLEALKSSPKPPEDEPVPKKFDDEGCYGYFLKIDEQTQEHELEDSATFNDMCEALELDKSTPLRRTRVWSCKSKTHYDYLNYADHDATFPEGIALVTENFFSDDGIIVVSNKYMKTAHPIPGDLRIEHWSHLSIQVIKKVYSAESSVPDFRFILSDHIVNTDTKKRIDNAYPDPEAKVPKGKVTLDPLNEADSNTFDSILGTANGVGVAYLLKDYPKTFRMKITKNPYLEANRSQ</sequence>
<gene>
    <name evidence="1" type="ORF">HYALB_00001916</name>
</gene>
<dbReference type="AlphaFoldDB" id="A0A9N9Q371"/>
<accession>A0A9N9Q371</accession>
<keyword evidence="2" id="KW-1185">Reference proteome</keyword>
<dbReference type="OrthoDB" id="5337308at2759"/>
<name>A0A9N9Q371_9HELO</name>
<dbReference type="EMBL" id="CAJVRM010000028">
    <property type="protein sequence ID" value="CAG8971806.1"/>
    <property type="molecule type" value="Genomic_DNA"/>
</dbReference>
<organism evidence="1 2">
    <name type="scientific">Hymenoscyphus albidus</name>
    <dbReference type="NCBI Taxonomy" id="595503"/>
    <lineage>
        <taxon>Eukaryota</taxon>
        <taxon>Fungi</taxon>
        <taxon>Dikarya</taxon>
        <taxon>Ascomycota</taxon>
        <taxon>Pezizomycotina</taxon>
        <taxon>Leotiomycetes</taxon>
        <taxon>Helotiales</taxon>
        <taxon>Helotiaceae</taxon>
        <taxon>Hymenoscyphus</taxon>
    </lineage>
</organism>
<proteinExistence type="predicted"/>
<evidence type="ECO:0000313" key="2">
    <source>
        <dbReference type="Proteomes" id="UP000701801"/>
    </source>
</evidence>
<dbReference type="Proteomes" id="UP000701801">
    <property type="component" value="Unassembled WGS sequence"/>
</dbReference>
<comment type="caution">
    <text evidence="1">The sequence shown here is derived from an EMBL/GenBank/DDBJ whole genome shotgun (WGS) entry which is preliminary data.</text>
</comment>